<keyword evidence="1" id="KW-0805">Transcription regulation</keyword>
<evidence type="ECO:0000256" key="1">
    <source>
        <dbReference type="ARBA" id="ARBA00023015"/>
    </source>
</evidence>
<dbReference type="Gene3D" id="3.40.50.2300">
    <property type="match status" value="2"/>
</dbReference>
<name>A0AAW4JD18_9ACTN</name>
<dbReference type="CDD" id="cd01392">
    <property type="entry name" value="HTH_LacI"/>
    <property type="match status" value="1"/>
</dbReference>
<evidence type="ECO:0000256" key="3">
    <source>
        <dbReference type="ARBA" id="ARBA00023163"/>
    </source>
</evidence>
<dbReference type="SMART" id="SM00354">
    <property type="entry name" value="HTH_LACI"/>
    <property type="match status" value="1"/>
</dbReference>
<keyword evidence="2 5" id="KW-0238">DNA-binding</keyword>
<dbReference type="InterPro" id="IPR000843">
    <property type="entry name" value="HTH_LacI"/>
</dbReference>
<comment type="caution">
    <text evidence="5">The sequence shown here is derived from an EMBL/GenBank/DDBJ whole genome shotgun (WGS) entry which is preliminary data.</text>
</comment>
<dbReference type="InterPro" id="IPR010982">
    <property type="entry name" value="Lambda_DNA-bd_dom_sf"/>
</dbReference>
<organism evidence="5 6">
    <name type="scientific">Micromonospora tulbaghiae</name>
    <dbReference type="NCBI Taxonomy" id="479978"/>
    <lineage>
        <taxon>Bacteria</taxon>
        <taxon>Bacillati</taxon>
        <taxon>Actinomycetota</taxon>
        <taxon>Actinomycetes</taxon>
        <taxon>Micromonosporales</taxon>
        <taxon>Micromonosporaceae</taxon>
        <taxon>Micromonospora</taxon>
    </lineage>
</organism>
<evidence type="ECO:0000313" key="6">
    <source>
        <dbReference type="Proteomes" id="UP000669887"/>
    </source>
</evidence>
<accession>A0AAW4JD18</accession>
<dbReference type="EMBL" id="JAGFVQ010000007">
    <property type="protein sequence ID" value="MBO4139747.1"/>
    <property type="molecule type" value="Genomic_DNA"/>
</dbReference>
<protein>
    <submittedName>
        <fullName evidence="5">LacI family DNA-binding transcriptional regulator</fullName>
    </submittedName>
</protein>
<sequence>MSWNSPSLSSCRSAWWLTSRPPPVPAPRAGRIRGRAVTAWPERCTGPLICSPPPVPAAGSLGSPVPAGRWTPPGGGDVGQRVTLQTIADRVGVSRMTVSNAFSKPDQLSTGLRREILAAAHDLGYVGPDPAARALARGTTGAVGIVLTSSLRFAFTDLVATSFFGAIAERLAPTGLALTLLTSADSGDIIPARDVAIDGALIYSCDPTSAAVDYLTRRRLPLVYVDQEPLETVTTINVADRHGARAAARHLLDLGHRRIGLLMSGMHPPHGLIDPADVTIDGYAAKQRLLGWCDVLGEAGITPLVARQPGANPEEPRAAARLLLDRPDRPTAVLCFSDATAHGVLRAAVDLGIDVPRDLSVVGFDDNPLAAQLRPALTTVHQDVEAKGKAAATALTRAIADARAGVAHVPQHHVLPAELVVRDSTAPPPR</sequence>
<evidence type="ECO:0000256" key="2">
    <source>
        <dbReference type="ARBA" id="ARBA00023125"/>
    </source>
</evidence>
<keyword evidence="3" id="KW-0804">Transcription</keyword>
<dbReference type="GO" id="GO:0003700">
    <property type="term" value="F:DNA-binding transcription factor activity"/>
    <property type="evidence" value="ECO:0007669"/>
    <property type="project" value="TreeGrafter"/>
</dbReference>
<dbReference type="SUPFAM" id="SSF53822">
    <property type="entry name" value="Periplasmic binding protein-like I"/>
    <property type="match status" value="1"/>
</dbReference>
<feature type="domain" description="HTH lacI-type" evidence="4">
    <location>
        <begin position="82"/>
        <end position="137"/>
    </location>
</feature>
<dbReference type="InterPro" id="IPR028082">
    <property type="entry name" value="Peripla_BP_I"/>
</dbReference>
<evidence type="ECO:0000259" key="4">
    <source>
        <dbReference type="PROSITE" id="PS50932"/>
    </source>
</evidence>
<dbReference type="SUPFAM" id="SSF47413">
    <property type="entry name" value="lambda repressor-like DNA-binding domains"/>
    <property type="match status" value="1"/>
</dbReference>
<dbReference type="Gene3D" id="1.10.260.40">
    <property type="entry name" value="lambda repressor-like DNA-binding domains"/>
    <property type="match status" value="1"/>
</dbReference>
<dbReference type="AlphaFoldDB" id="A0AAW4JD18"/>
<dbReference type="PANTHER" id="PTHR30146">
    <property type="entry name" value="LACI-RELATED TRANSCRIPTIONAL REPRESSOR"/>
    <property type="match status" value="1"/>
</dbReference>
<dbReference type="Pfam" id="PF00356">
    <property type="entry name" value="LacI"/>
    <property type="match status" value="1"/>
</dbReference>
<evidence type="ECO:0000313" key="5">
    <source>
        <dbReference type="EMBL" id="MBO4139747.1"/>
    </source>
</evidence>
<dbReference type="PROSITE" id="PS50932">
    <property type="entry name" value="HTH_LACI_2"/>
    <property type="match status" value="1"/>
</dbReference>
<dbReference type="GO" id="GO:0000976">
    <property type="term" value="F:transcription cis-regulatory region binding"/>
    <property type="evidence" value="ECO:0007669"/>
    <property type="project" value="TreeGrafter"/>
</dbReference>
<dbReference type="InterPro" id="IPR046335">
    <property type="entry name" value="LacI/GalR-like_sensor"/>
</dbReference>
<proteinExistence type="predicted"/>
<dbReference type="Pfam" id="PF13377">
    <property type="entry name" value="Peripla_BP_3"/>
    <property type="match status" value="1"/>
</dbReference>
<dbReference type="Proteomes" id="UP000669887">
    <property type="component" value="Unassembled WGS sequence"/>
</dbReference>
<dbReference type="PANTHER" id="PTHR30146:SF138">
    <property type="entry name" value="TRANSCRIPTIONAL REGULATORY PROTEIN"/>
    <property type="match status" value="1"/>
</dbReference>
<gene>
    <name evidence="5" type="ORF">J5U46_06255</name>
</gene>
<dbReference type="CDD" id="cd06279">
    <property type="entry name" value="PBP1_LacI-like"/>
    <property type="match status" value="1"/>
</dbReference>
<reference evidence="5" key="1">
    <citation type="submission" date="2021-03" db="EMBL/GenBank/DDBJ databases">
        <title>X isolated from Micromonospora tulbaghiae.</title>
        <authorList>
            <person name="Stennett H.L."/>
        </authorList>
    </citation>
    <scope>NUCLEOTIDE SEQUENCE</scope>
    <source>
        <strain evidence="5">28M1-20</strain>
    </source>
</reference>